<dbReference type="Proteomes" id="UP000799536">
    <property type="component" value="Unassembled WGS sequence"/>
</dbReference>
<dbReference type="EMBL" id="ML994013">
    <property type="protein sequence ID" value="KAF2200620.1"/>
    <property type="molecule type" value="Genomic_DNA"/>
</dbReference>
<evidence type="ECO:0000313" key="1">
    <source>
        <dbReference type="EMBL" id="KAF2200620.1"/>
    </source>
</evidence>
<keyword evidence="2" id="KW-1185">Reference proteome</keyword>
<accession>A0A9P4JK48</accession>
<dbReference type="AlphaFoldDB" id="A0A9P4JK48"/>
<evidence type="ECO:0000313" key="2">
    <source>
        <dbReference type="Proteomes" id="UP000799536"/>
    </source>
</evidence>
<sequence length="383" mass="43941">MKCGLYQRPRLWTQFVSYRAGRQCRFYSTPKPEPGEGSLGPTLEDGHRTLRLRRNGKPLPLPPLLDPVVLRERGRWEQPKSRPDIAKLTPFQQKLYQNPYAHALAVTPRQCGLTSVLLPKTFMLTLRAEPHPETSDPWMLPLELSSSHPSSEQPARVVSQYFALKFLQRTNWSKIMSPRFKEKLRNKLHKLVWREDLPDLILSLLQKNVVGKLRWHMEKPGNRLVACASPHKLDLEPIEDVSCVLYLDSLQTPADELQEKAEAIVAKVEAMISQLVKKFGKVLDPHAAAGTHHPPPWFRGPVVPHLQPRKRFAPLRFSTADWRGRRVALYSLHDMLGEEKMRELVRGTQFEKATCIVIKGERNNIKPQMLLMQLQAFLAMPGP</sequence>
<reference evidence="1" key="1">
    <citation type="journal article" date="2020" name="Stud. Mycol.">
        <title>101 Dothideomycetes genomes: a test case for predicting lifestyles and emergence of pathogens.</title>
        <authorList>
            <person name="Haridas S."/>
            <person name="Albert R."/>
            <person name="Binder M."/>
            <person name="Bloem J."/>
            <person name="Labutti K."/>
            <person name="Salamov A."/>
            <person name="Andreopoulos B."/>
            <person name="Baker S."/>
            <person name="Barry K."/>
            <person name="Bills G."/>
            <person name="Bluhm B."/>
            <person name="Cannon C."/>
            <person name="Castanera R."/>
            <person name="Culley D."/>
            <person name="Daum C."/>
            <person name="Ezra D."/>
            <person name="Gonzalez J."/>
            <person name="Henrissat B."/>
            <person name="Kuo A."/>
            <person name="Liang C."/>
            <person name="Lipzen A."/>
            <person name="Lutzoni F."/>
            <person name="Magnuson J."/>
            <person name="Mondo S."/>
            <person name="Nolan M."/>
            <person name="Ohm R."/>
            <person name="Pangilinan J."/>
            <person name="Park H.-J."/>
            <person name="Ramirez L."/>
            <person name="Alfaro M."/>
            <person name="Sun H."/>
            <person name="Tritt A."/>
            <person name="Yoshinaga Y."/>
            <person name="Zwiers L.-H."/>
            <person name="Turgeon B."/>
            <person name="Goodwin S."/>
            <person name="Spatafora J."/>
            <person name="Crous P."/>
            <person name="Grigoriev I."/>
        </authorList>
    </citation>
    <scope>NUCLEOTIDE SEQUENCE</scope>
    <source>
        <strain evidence="1">ATCC 74209</strain>
    </source>
</reference>
<protein>
    <submittedName>
        <fullName evidence="1">Uncharacterized protein</fullName>
    </submittedName>
</protein>
<proteinExistence type="predicted"/>
<name>A0A9P4JK48_9PLEO</name>
<gene>
    <name evidence="1" type="ORF">GQ43DRAFT_373376</name>
</gene>
<dbReference type="OrthoDB" id="3363286at2759"/>
<comment type="caution">
    <text evidence="1">The sequence shown here is derived from an EMBL/GenBank/DDBJ whole genome shotgun (WGS) entry which is preliminary data.</text>
</comment>
<organism evidence="1 2">
    <name type="scientific">Delitschia confertaspora ATCC 74209</name>
    <dbReference type="NCBI Taxonomy" id="1513339"/>
    <lineage>
        <taxon>Eukaryota</taxon>
        <taxon>Fungi</taxon>
        <taxon>Dikarya</taxon>
        <taxon>Ascomycota</taxon>
        <taxon>Pezizomycotina</taxon>
        <taxon>Dothideomycetes</taxon>
        <taxon>Pleosporomycetidae</taxon>
        <taxon>Pleosporales</taxon>
        <taxon>Delitschiaceae</taxon>
        <taxon>Delitschia</taxon>
    </lineage>
</organism>